<dbReference type="Proteomes" id="UP000298416">
    <property type="component" value="Unassembled WGS sequence"/>
</dbReference>
<proteinExistence type="predicted"/>
<keyword evidence="3" id="KW-1185">Reference proteome</keyword>
<dbReference type="EMBL" id="PNBA02000019">
    <property type="protein sequence ID" value="KAG6390231.1"/>
    <property type="molecule type" value="Genomic_DNA"/>
</dbReference>
<comment type="caution">
    <text evidence="2">The sequence shown here is derived from an EMBL/GenBank/DDBJ whole genome shotgun (WGS) entry which is preliminary data.</text>
</comment>
<feature type="region of interest" description="Disordered" evidence="1">
    <location>
        <begin position="49"/>
        <end position="68"/>
    </location>
</feature>
<evidence type="ECO:0000313" key="2">
    <source>
        <dbReference type="EMBL" id="KAG6390231.1"/>
    </source>
</evidence>
<accession>A0A8X8W944</accession>
<evidence type="ECO:0000256" key="1">
    <source>
        <dbReference type="SAM" id="MobiDB-lite"/>
    </source>
</evidence>
<reference evidence="2" key="1">
    <citation type="submission" date="2018-01" db="EMBL/GenBank/DDBJ databases">
        <authorList>
            <person name="Mao J.F."/>
        </authorList>
    </citation>
    <scope>NUCLEOTIDE SEQUENCE</scope>
    <source>
        <strain evidence="2">Huo1</strain>
        <tissue evidence="2">Leaf</tissue>
    </source>
</reference>
<gene>
    <name evidence="2" type="ORF">SASPL_147963</name>
</gene>
<reference evidence="2" key="2">
    <citation type="submission" date="2020-08" db="EMBL/GenBank/DDBJ databases">
        <title>Plant Genome Project.</title>
        <authorList>
            <person name="Zhang R.-G."/>
        </authorList>
    </citation>
    <scope>NUCLEOTIDE SEQUENCE</scope>
    <source>
        <strain evidence="2">Huo1</strain>
        <tissue evidence="2">Leaf</tissue>
    </source>
</reference>
<name>A0A8X8W944_SALSN</name>
<organism evidence="2">
    <name type="scientific">Salvia splendens</name>
    <name type="common">Scarlet sage</name>
    <dbReference type="NCBI Taxonomy" id="180675"/>
    <lineage>
        <taxon>Eukaryota</taxon>
        <taxon>Viridiplantae</taxon>
        <taxon>Streptophyta</taxon>
        <taxon>Embryophyta</taxon>
        <taxon>Tracheophyta</taxon>
        <taxon>Spermatophyta</taxon>
        <taxon>Magnoliopsida</taxon>
        <taxon>eudicotyledons</taxon>
        <taxon>Gunneridae</taxon>
        <taxon>Pentapetalae</taxon>
        <taxon>asterids</taxon>
        <taxon>lamiids</taxon>
        <taxon>Lamiales</taxon>
        <taxon>Lamiaceae</taxon>
        <taxon>Nepetoideae</taxon>
        <taxon>Mentheae</taxon>
        <taxon>Salviinae</taxon>
        <taxon>Salvia</taxon>
        <taxon>Salvia subgen. Calosphace</taxon>
        <taxon>core Calosphace</taxon>
    </lineage>
</organism>
<sequence>MMQQRKSWTEANIQLSYLSLSVEVIVKGNNGSSVHSRLSVKLSLQSGYVKAEQNPQEQDHRPAPLAEEGSKRLFQVSRDFPSAPKAHFGCWGGGRGMVSPECGLIQEVKESKIGQGTYSSIYKARNLKSD</sequence>
<dbReference type="AlphaFoldDB" id="A0A8X8W944"/>
<protein>
    <submittedName>
        <fullName evidence="2">Uncharacterized protein</fullName>
    </submittedName>
</protein>
<evidence type="ECO:0000313" key="3">
    <source>
        <dbReference type="Proteomes" id="UP000298416"/>
    </source>
</evidence>